<evidence type="ECO:0000313" key="1">
    <source>
        <dbReference type="EMBL" id="MYM94614.1"/>
    </source>
</evidence>
<name>A0A845GK10_9BURK</name>
<gene>
    <name evidence="1" type="ORF">GTP90_12155</name>
</gene>
<proteinExistence type="predicted"/>
<accession>A0A845GK10</accession>
<dbReference type="AlphaFoldDB" id="A0A845GK10"/>
<dbReference type="EMBL" id="WWCX01000016">
    <property type="protein sequence ID" value="MYM94614.1"/>
    <property type="molecule type" value="Genomic_DNA"/>
</dbReference>
<keyword evidence="1" id="KW-0238">DNA-binding</keyword>
<sequence>MCEKVQLSMAGGLQVVRLPRGCQFEGSEVYIHRDAVSGDVILSSKPPLSWADFFAEDVSKVVPADFMGAADRQQGKQERDPFVGMDV</sequence>
<evidence type="ECO:0000313" key="2">
    <source>
        <dbReference type="Proteomes" id="UP000447355"/>
    </source>
</evidence>
<dbReference type="GO" id="GO:0003677">
    <property type="term" value="F:DNA binding"/>
    <property type="evidence" value="ECO:0007669"/>
    <property type="project" value="UniProtKB-KW"/>
</dbReference>
<comment type="caution">
    <text evidence="1">The sequence shown here is derived from an EMBL/GenBank/DDBJ whole genome shotgun (WGS) entry which is preliminary data.</text>
</comment>
<protein>
    <submittedName>
        <fullName evidence="1">AbrB/MazE/SpoVT family DNA-binding domain-containing protein</fullName>
    </submittedName>
</protein>
<dbReference type="Proteomes" id="UP000447355">
    <property type="component" value="Unassembled WGS sequence"/>
</dbReference>
<dbReference type="RefSeq" id="WP_161083788.1">
    <property type="nucleotide sequence ID" value="NZ_WWCX01000016.1"/>
</dbReference>
<organism evidence="1 2">
    <name type="scientific">Duganella vulcania</name>
    <dbReference type="NCBI Taxonomy" id="2692166"/>
    <lineage>
        <taxon>Bacteria</taxon>
        <taxon>Pseudomonadati</taxon>
        <taxon>Pseudomonadota</taxon>
        <taxon>Betaproteobacteria</taxon>
        <taxon>Burkholderiales</taxon>
        <taxon>Oxalobacteraceae</taxon>
        <taxon>Telluria group</taxon>
        <taxon>Duganella</taxon>
    </lineage>
</organism>
<reference evidence="1" key="1">
    <citation type="submission" date="2019-12" db="EMBL/GenBank/DDBJ databases">
        <title>Novel species isolated from a subtropical stream in China.</title>
        <authorList>
            <person name="Lu H."/>
        </authorList>
    </citation>
    <scope>NUCLEOTIDE SEQUENCE [LARGE SCALE GENOMIC DNA]</scope>
    <source>
        <strain evidence="1">FT81W</strain>
    </source>
</reference>